<dbReference type="PATRIC" id="fig|504832.7.peg.2281"/>
<dbReference type="HOGENOM" id="CLU_1623666_0_0_5"/>
<proteinExistence type="predicted"/>
<keyword evidence="1" id="KW-0812">Transmembrane</keyword>
<evidence type="ECO:0000256" key="1">
    <source>
        <dbReference type="SAM" id="Phobius"/>
    </source>
</evidence>
<dbReference type="EMBL" id="CP002826">
    <property type="protein sequence ID" value="AEI06863.1"/>
    <property type="molecule type" value="Genomic_DNA"/>
</dbReference>
<dbReference type="Proteomes" id="UP000007730">
    <property type="component" value="Chromosome"/>
</dbReference>
<accession>F8BXM6</accession>
<name>F8BXM6_AFIC5</name>
<reference evidence="2 3" key="1">
    <citation type="journal article" date="2011" name="J. Bacteriol.">
        <title>Complete genome sequences of the chemolithoautotrophic Oligotropha carboxidovorans strains OM4 and OM5.</title>
        <authorList>
            <person name="Volland S."/>
            <person name="Rachinger M."/>
            <person name="Strittmatter A."/>
            <person name="Daniel R."/>
            <person name="Gottschalk G."/>
            <person name="Meyer O."/>
        </authorList>
    </citation>
    <scope>NUCLEOTIDE SEQUENCE [LARGE SCALE GENOMIC DNA]</scope>
    <source>
        <strain evidence="3">ATCC 49405 / DSM 1227 / KCTC 32145 / OM5</strain>
    </source>
</reference>
<evidence type="ECO:0000313" key="2">
    <source>
        <dbReference type="EMBL" id="AEI06863.1"/>
    </source>
</evidence>
<gene>
    <name evidence="2" type="ordered locus">OCA5_c21600</name>
</gene>
<feature type="transmembrane region" description="Helical" evidence="1">
    <location>
        <begin position="6"/>
        <end position="23"/>
    </location>
</feature>
<dbReference type="OrthoDB" id="9923301at2"/>
<protein>
    <submittedName>
        <fullName evidence="2">Uncharacterized protein</fullName>
    </submittedName>
</protein>
<sequence>MNRVQIGVLGTAAFLGVAIFGLTRQAYDKHDLLGVIPGMTYKQAESLSRSRKWTCQDQPAAHEAVCSTSRGNFTLQYLPDGDQPISRATLELTKLTDTAQVLADDLSGQYRKQPARVEGQEPVMTFTWDLGGGITLQLQKTAADKADLVIGNESLQKRRDSAGQGAPK</sequence>
<dbReference type="KEGG" id="ocg:OCA5_c21600"/>
<organism evidence="2 3">
    <name type="scientific">Afipia carboxidovorans (strain ATCC 49405 / DSM 1227 / KCTC 32145 / OM5)</name>
    <name type="common">Oligotropha carboxidovorans</name>
    <dbReference type="NCBI Taxonomy" id="504832"/>
    <lineage>
        <taxon>Bacteria</taxon>
        <taxon>Pseudomonadati</taxon>
        <taxon>Pseudomonadota</taxon>
        <taxon>Alphaproteobacteria</taxon>
        <taxon>Hyphomicrobiales</taxon>
        <taxon>Nitrobacteraceae</taxon>
        <taxon>Afipia</taxon>
    </lineage>
</organism>
<keyword evidence="1" id="KW-0472">Membrane</keyword>
<evidence type="ECO:0000313" key="3">
    <source>
        <dbReference type="Proteomes" id="UP000007730"/>
    </source>
</evidence>
<dbReference type="STRING" id="504832.OCA5_c21600"/>
<dbReference type="RefSeq" id="WP_013913175.1">
    <property type="nucleotide sequence ID" value="NC_011386.1"/>
</dbReference>
<dbReference type="AlphaFoldDB" id="F8BXM6"/>
<keyword evidence="1" id="KW-1133">Transmembrane helix</keyword>
<keyword evidence="3" id="KW-1185">Reference proteome</keyword>
<dbReference type="eggNOG" id="ENOG5031AR3">
    <property type="taxonomic scope" value="Bacteria"/>
</dbReference>